<organism evidence="1 2">
    <name type="scientific">Aspergillus kawachii</name>
    <name type="common">White koji mold</name>
    <name type="synonym">Aspergillus awamori var. kawachi</name>
    <dbReference type="NCBI Taxonomy" id="1069201"/>
    <lineage>
        <taxon>Eukaryota</taxon>
        <taxon>Fungi</taxon>
        <taxon>Dikarya</taxon>
        <taxon>Ascomycota</taxon>
        <taxon>Pezizomycotina</taxon>
        <taxon>Eurotiomycetes</taxon>
        <taxon>Eurotiomycetidae</taxon>
        <taxon>Eurotiales</taxon>
        <taxon>Aspergillaceae</taxon>
        <taxon>Aspergillus</taxon>
        <taxon>Aspergillus subgen. Circumdati</taxon>
    </lineage>
</organism>
<name>A0A146FVW1_ASPKA</name>
<accession>A0A146FVW1</accession>
<gene>
    <name evidence="1" type="ORF">RIB2604_03101940</name>
</gene>
<evidence type="ECO:0000313" key="2">
    <source>
        <dbReference type="Proteomes" id="UP000075230"/>
    </source>
</evidence>
<dbReference type="EMBL" id="BCWF01000030">
    <property type="protein sequence ID" value="GAT29860.1"/>
    <property type="molecule type" value="Genomic_DNA"/>
</dbReference>
<dbReference type="Proteomes" id="UP000075230">
    <property type="component" value="Unassembled WGS sequence"/>
</dbReference>
<proteinExistence type="predicted"/>
<dbReference type="AlphaFoldDB" id="A0A146FVW1"/>
<protein>
    <submittedName>
        <fullName evidence="1">Golgi apparatus membrane protein tvp23</fullName>
    </submittedName>
</protein>
<reference evidence="1 2" key="1">
    <citation type="journal article" date="2016" name="DNA Res.">
        <title>Genome sequence of Aspergillus luchuensis NBRC 4314.</title>
        <authorList>
            <person name="Yamada O."/>
            <person name="Machida M."/>
            <person name="Hosoyama A."/>
            <person name="Goto M."/>
            <person name="Takahashi T."/>
            <person name="Futagami T."/>
            <person name="Yamagata Y."/>
            <person name="Takeuchi M."/>
            <person name="Kobayashi T."/>
            <person name="Koike H."/>
            <person name="Abe K."/>
            <person name="Asai K."/>
            <person name="Arita M."/>
            <person name="Fujita N."/>
            <person name="Fukuda K."/>
            <person name="Higa K."/>
            <person name="Horikawa H."/>
            <person name="Ishikawa T."/>
            <person name="Jinno K."/>
            <person name="Kato Y."/>
            <person name="Kirimura K."/>
            <person name="Mizutani O."/>
            <person name="Nakasone K."/>
            <person name="Sano M."/>
            <person name="Shiraishi Y."/>
            <person name="Tsukahara M."/>
            <person name="Gomi K."/>
        </authorList>
    </citation>
    <scope>NUCLEOTIDE SEQUENCE [LARGE SCALE GENOMIC DNA]</scope>
    <source>
        <strain evidence="1 2">RIB 2604</strain>
    </source>
</reference>
<sequence>MSYGNGNTSGWLELPNIAAKLSLTDKNRSYILLGSTIAYLECIRFSFKISTAAAMGSGIIVSMSGPPSGRD</sequence>
<comment type="caution">
    <text evidence="1">The sequence shown here is derived from an EMBL/GenBank/DDBJ whole genome shotgun (WGS) entry which is preliminary data.</text>
</comment>
<reference evidence="2" key="2">
    <citation type="submission" date="2016-02" db="EMBL/GenBank/DDBJ databases">
        <title>Genome sequencing of Aspergillus luchuensis NBRC 4314.</title>
        <authorList>
            <person name="Yamada O."/>
        </authorList>
    </citation>
    <scope>NUCLEOTIDE SEQUENCE [LARGE SCALE GENOMIC DNA]</scope>
    <source>
        <strain evidence="2">RIB 2604</strain>
    </source>
</reference>
<evidence type="ECO:0000313" key="1">
    <source>
        <dbReference type="EMBL" id="GAT29860.1"/>
    </source>
</evidence>